<sequence length="343" mass="36547">MHSSRLSYSRAHHKRASGIAVRDNDILDGLLGDFTKSASTTTQSFILPGTTILRTQVVTLEVPVTTTSISLTTPTTTLPSLSSSETSSATSSSVPSVTDTATSSSTPSSTSTSSNTTSETTSDTTTATTTSVTQTLPSDTSAISTDTVKGSLQGAIAQSHGLSGGAVAGIVIAILFIVLAVVVYFVRKRFLRRRKERRNTWGAGLYPKPDLDFSEKLSVPTRPSPEASRYTDVVPPPMGGIDAARPSPMKQAQPLPAVPPNSIRAAPSPNPFVPVPAPLPWHSIIFPILPLVLPRSIHRCPRGRVSDAHGCFRWRDLCRRTRASDRILWSSSIPLSLGFLGFV</sequence>
<evidence type="ECO:0000313" key="3">
    <source>
        <dbReference type="EMBL" id="OBZ69310.1"/>
    </source>
</evidence>
<keyword evidence="2" id="KW-0472">Membrane</keyword>
<feature type="transmembrane region" description="Helical" evidence="2">
    <location>
        <begin position="166"/>
        <end position="186"/>
    </location>
</feature>
<dbReference type="STRING" id="5627.A0A1C7LX84"/>
<feature type="region of interest" description="Disordered" evidence="1">
    <location>
        <begin position="214"/>
        <end position="236"/>
    </location>
</feature>
<evidence type="ECO:0008006" key="5">
    <source>
        <dbReference type="Google" id="ProtNLM"/>
    </source>
</evidence>
<feature type="region of interest" description="Disordered" evidence="1">
    <location>
        <begin position="71"/>
        <end position="143"/>
    </location>
</feature>
<evidence type="ECO:0000256" key="1">
    <source>
        <dbReference type="SAM" id="MobiDB-lite"/>
    </source>
</evidence>
<keyword evidence="2" id="KW-1133">Transmembrane helix</keyword>
<keyword evidence="4" id="KW-1185">Reference proteome</keyword>
<evidence type="ECO:0000256" key="2">
    <source>
        <dbReference type="SAM" id="Phobius"/>
    </source>
</evidence>
<accession>A0A1C7LX84</accession>
<evidence type="ECO:0000313" key="4">
    <source>
        <dbReference type="Proteomes" id="UP000092993"/>
    </source>
</evidence>
<name>A0A1C7LX84_GRIFR</name>
<proteinExistence type="predicted"/>
<feature type="compositionally biased region" description="Low complexity" evidence="1">
    <location>
        <begin position="71"/>
        <end position="140"/>
    </location>
</feature>
<comment type="caution">
    <text evidence="3">The sequence shown here is derived from an EMBL/GenBank/DDBJ whole genome shotgun (WGS) entry which is preliminary data.</text>
</comment>
<dbReference type="Proteomes" id="UP000092993">
    <property type="component" value="Unassembled WGS sequence"/>
</dbReference>
<dbReference type="EMBL" id="LUGG01000018">
    <property type="protein sequence ID" value="OBZ69310.1"/>
    <property type="molecule type" value="Genomic_DNA"/>
</dbReference>
<keyword evidence="2" id="KW-0812">Transmembrane</keyword>
<protein>
    <recommendedName>
        <fullName evidence="5">Mid2 domain-containing protein</fullName>
    </recommendedName>
</protein>
<organism evidence="3 4">
    <name type="scientific">Grifola frondosa</name>
    <name type="common">Maitake</name>
    <name type="synonym">Polyporus frondosus</name>
    <dbReference type="NCBI Taxonomy" id="5627"/>
    <lineage>
        <taxon>Eukaryota</taxon>
        <taxon>Fungi</taxon>
        <taxon>Dikarya</taxon>
        <taxon>Basidiomycota</taxon>
        <taxon>Agaricomycotina</taxon>
        <taxon>Agaricomycetes</taxon>
        <taxon>Polyporales</taxon>
        <taxon>Grifolaceae</taxon>
        <taxon>Grifola</taxon>
    </lineage>
</organism>
<gene>
    <name evidence="3" type="ORF">A0H81_10964</name>
</gene>
<dbReference type="AlphaFoldDB" id="A0A1C7LX84"/>
<reference evidence="3 4" key="1">
    <citation type="submission" date="2016-03" db="EMBL/GenBank/DDBJ databases">
        <title>Whole genome sequencing of Grifola frondosa 9006-11.</title>
        <authorList>
            <person name="Min B."/>
            <person name="Park H."/>
            <person name="Kim J.-G."/>
            <person name="Cho H."/>
            <person name="Oh Y.-L."/>
            <person name="Kong W.-S."/>
            <person name="Choi I.-G."/>
        </authorList>
    </citation>
    <scope>NUCLEOTIDE SEQUENCE [LARGE SCALE GENOMIC DNA]</scope>
    <source>
        <strain evidence="3 4">9006-11</strain>
    </source>
</reference>